<evidence type="ECO:0000256" key="6">
    <source>
        <dbReference type="ARBA" id="ARBA00023065"/>
    </source>
</evidence>
<evidence type="ECO:0000256" key="5">
    <source>
        <dbReference type="ARBA" id="ARBA00023004"/>
    </source>
</evidence>
<dbReference type="GO" id="GO:0016887">
    <property type="term" value="F:ATP hydrolysis activity"/>
    <property type="evidence" value="ECO:0007669"/>
    <property type="project" value="InterPro"/>
</dbReference>
<dbReference type="Proteomes" id="UP000238650">
    <property type="component" value="Unassembled WGS sequence"/>
</dbReference>
<dbReference type="Gene3D" id="3.40.50.300">
    <property type="entry name" value="P-loop containing nucleotide triphosphate hydrolases"/>
    <property type="match status" value="2"/>
</dbReference>
<keyword evidence="2" id="KW-0813">Transport</keyword>
<keyword evidence="7" id="KW-0472">Membrane</keyword>
<evidence type="ECO:0000313" key="11">
    <source>
        <dbReference type="Proteomes" id="UP000238650"/>
    </source>
</evidence>
<keyword evidence="6" id="KW-0406">Ion transport</keyword>
<dbReference type="SUPFAM" id="SSF52540">
    <property type="entry name" value="P-loop containing nucleoside triphosphate hydrolases"/>
    <property type="match status" value="1"/>
</dbReference>
<evidence type="ECO:0000256" key="1">
    <source>
        <dbReference type="ARBA" id="ARBA00004202"/>
    </source>
</evidence>
<organism evidence="10 11">
    <name type="scientific">Leucobacter massiliensis</name>
    <dbReference type="NCBI Taxonomy" id="1686285"/>
    <lineage>
        <taxon>Bacteria</taxon>
        <taxon>Bacillati</taxon>
        <taxon>Actinomycetota</taxon>
        <taxon>Actinomycetes</taxon>
        <taxon>Micrococcales</taxon>
        <taxon>Microbacteriaceae</taxon>
        <taxon>Leucobacter</taxon>
    </lineage>
</organism>
<keyword evidence="4" id="KW-0410">Iron transport</keyword>
<keyword evidence="3" id="KW-1003">Cell membrane</keyword>
<feature type="domain" description="AAA+ ATPase" evidence="9">
    <location>
        <begin position="67"/>
        <end position="238"/>
    </location>
</feature>
<keyword evidence="11" id="KW-1185">Reference proteome</keyword>
<evidence type="ECO:0000256" key="3">
    <source>
        <dbReference type="ARBA" id="ARBA00022475"/>
    </source>
</evidence>
<dbReference type="EMBL" id="MWZD01000013">
    <property type="protein sequence ID" value="PRI12120.1"/>
    <property type="molecule type" value="Genomic_DNA"/>
</dbReference>
<dbReference type="AlphaFoldDB" id="A0A2S9QRB1"/>
<proteinExistence type="predicted"/>
<dbReference type="RefSeq" id="WP_105804429.1">
    <property type="nucleotide sequence ID" value="NZ_MWZD01000013.1"/>
</dbReference>
<evidence type="ECO:0000256" key="7">
    <source>
        <dbReference type="ARBA" id="ARBA00023136"/>
    </source>
</evidence>
<sequence>MTRIDDEAQARERERARRAADWQTDARRVRRVRVFRDAAIDETRWPATIPAVRAFLRVAGGEGWEFSPGVTFLVGENGSGKSTLLEGIAEAVGLPAEGGSTNGGRASAGIESPLGEWLRVEHGLASSRWGFFLRAETMHGYYSYLEDLAEFGSPDPSYHRMSHGESFNTILSEKLDPERFVTGLALLDEPEAGLSFTSLLSWLSALDRMRARGTQVICATHSPILTSLPGATILELGDWGIREAAWGELQLVDHHCRFLDAPERYLRHLLAE</sequence>
<dbReference type="InterPro" id="IPR038729">
    <property type="entry name" value="Rad50/SbcC_AAA"/>
</dbReference>
<dbReference type="InterPro" id="IPR027417">
    <property type="entry name" value="P-loop_NTPase"/>
</dbReference>
<dbReference type="OrthoDB" id="9784297at2"/>
<evidence type="ECO:0000259" key="9">
    <source>
        <dbReference type="SMART" id="SM00382"/>
    </source>
</evidence>
<dbReference type="PANTHER" id="PTHR42771">
    <property type="entry name" value="IRON(3+)-HYDROXAMATE IMPORT ATP-BINDING PROTEIN FHUC"/>
    <property type="match status" value="1"/>
</dbReference>
<evidence type="ECO:0000256" key="2">
    <source>
        <dbReference type="ARBA" id="ARBA00022448"/>
    </source>
</evidence>
<dbReference type="Pfam" id="PF13476">
    <property type="entry name" value="AAA_23"/>
    <property type="match status" value="1"/>
</dbReference>
<evidence type="ECO:0000256" key="8">
    <source>
        <dbReference type="SAM" id="MobiDB-lite"/>
    </source>
</evidence>
<dbReference type="GO" id="GO:0006302">
    <property type="term" value="P:double-strand break repair"/>
    <property type="evidence" value="ECO:0007669"/>
    <property type="project" value="InterPro"/>
</dbReference>
<reference evidence="10 11" key="1">
    <citation type="journal article" date="2017" name="New Microbes New Infect">
        <title>Genome sequence of 'Leucobacter massiliensis' sp. nov. isolated from human pharynx after travel to the 2014 Hajj.</title>
        <authorList>
            <person name="Leangapichart T."/>
            <person name="Gautret P."/>
            <person name="Nguyen T.T."/>
            <person name="Armstrong N."/>
            <person name="Rolain J.M."/>
        </authorList>
    </citation>
    <scope>NUCLEOTIDE SEQUENCE [LARGE SCALE GENOMIC DNA]</scope>
    <source>
        <strain evidence="10 11">122RC15</strain>
    </source>
</reference>
<feature type="region of interest" description="Disordered" evidence="8">
    <location>
        <begin position="1"/>
        <end position="20"/>
    </location>
</feature>
<dbReference type="GO" id="GO:0006826">
    <property type="term" value="P:iron ion transport"/>
    <property type="evidence" value="ECO:0007669"/>
    <property type="project" value="UniProtKB-KW"/>
</dbReference>
<accession>A0A2S9QRB1</accession>
<dbReference type="PANTHER" id="PTHR42771:SF2">
    <property type="entry name" value="IRON(3+)-HYDROXAMATE IMPORT ATP-BINDING PROTEIN FHUC"/>
    <property type="match status" value="1"/>
</dbReference>
<evidence type="ECO:0000313" key="10">
    <source>
        <dbReference type="EMBL" id="PRI12120.1"/>
    </source>
</evidence>
<gene>
    <name evidence="10" type="ORF">B4915_03420</name>
</gene>
<evidence type="ECO:0000256" key="4">
    <source>
        <dbReference type="ARBA" id="ARBA00022496"/>
    </source>
</evidence>
<dbReference type="InterPro" id="IPR051535">
    <property type="entry name" value="Siderophore_ABC-ATPase"/>
</dbReference>
<comment type="subcellular location">
    <subcellularLocation>
        <location evidence="1">Cell membrane</location>
        <topology evidence="1">Peripheral membrane protein</topology>
    </subcellularLocation>
</comment>
<dbReference type="SMART" id="SM00382">
    <property type="entry name" value="AAA"/>
    <property type="match status" value="1"/>
</dbReference>
<dbReference type="InterPro" id="IPR003593">
    <property type="entry name" value="AAA+_ATPase"/>
</dbReference>
<dbReference type="GO" id="GO:0005886">
    <property type="term" value="C:plasma membrane"/>
    <property type="evidence" value="ECO:0007669"/>
    <property type="project" value="UniProtKB-SubCell"/>
</dbReference>
<comment type="caution">
    <text evidence="10">The sequence shown here is derived from an EMBL/GenBank/DDBJ whole genome shotgun (WGS) entry which is preliminary data.</text>
</comment>
<keyword evidence="5" id="KW-0408">Iron</keyword>
<protein>
    <submittedName>
        <fullName evidence="10">AAA family ATPase</fullName>
    </submittedName>
</protein>
<name>A0A2S9QRB1_9MICO</name>